<feature type="non-terminal residue" evidence="1">
    <location>
        <position position="1"/>
    </location>
</feature>
<name>A0A812JYX3_9DINO</name>
<reference evidence="1" key="1">
    <citation type="submission" date="2021-02" db="EMBL/GenBank/DDBJ databases">
        <authorList>
            <person name="Dougan E. K."/>
            <person name="Rhodes N."/>
            <person name="Thang M."/>
            <person name="Chan C."/>
        </authorList>
    </citation>
    <scope>NUCLEOTIDE SEQUENCE</scope>
</reference>
<dbReference type="AlphaFoldDB" id="A0A812JYX3"/>
<evidence type="ECO:0000313" key="2">
    <source>
        <dbReference type="Proteomes" id="UP000604046"/>
    </source>
</evidence>
<dbReference type="EMBL" id="CAJNDS010000543">
    <property type="protein sequence ID" value="CAE7216847.1"/>
    <property type="molecule type" value="Genomic_DNA"/>
</dbReference>
<dbReference type="Proteomes" id="UP000604046">
    <property type="component" value="Unassembled WGS sequence"/>
</dbReference>
<organism evidence="1 2">
    <name type="scientific">Symbiodinium natans</name>
    <dbReference type="NCBI Taxonomy" id="878477"/>
    <lineage>
        <taxon>Eukaryota</taxon>
        <taxon>Sar</taxon>
        <taxon>Alveolata</taxon>
        <taxon>Dinophyceae</taxon>
        <taxon>Suessiales</taxon>
        <taxon>Symbiodiniaceae</taxon>
        <taxon>Symbiodinium</taxon>
    </lineage>
</organism>
<accession>A0A812JYX3</accession>
<sequence length="142" mass="15414">MEAKNNQFIHTTTDPAVALYYAEAFTSGSRQHQDVAGFQQDGGQVLNVSTPAGCLKWRIPSNTAGYRFATKHKVVLLKGNISADRILCTLETENMRPRQGNCSFDVFANQLPASIPMQIRPLSGGGNLCRDGDLRIGSSLDG</sequence>
<evidence type="ECO:0000313" key="1">
    <source>
        <dbReference type="EMBL" id="CAE7216847.1"/>
    </source>
</evidence>
<proteinExistence type="predicted"/>
<comment type="caution">
    <text evidence="1">The sequence shown here is derived from an EMBL/GenBank/DDBJ whole genome shotgun (WGS) entry which is preliminary data.</text>
</comment>
<keyword evidence="2" id="KW-1185">Reference proteome</keyword>
<gene>
    <name evidence="1" type="ORF">SNAT2548_LOCUS7675</name>
</gene>
<protein>
    <submittedName>
        <fullName evidence="1">Uncharacterized protein</fullName>
    </submittedName>
</protein>